<reference evidence="2 3" key="1">
    <citation type="submission" date="2023-07" db="EMBL/GenBank/DDBJ databases">
        <title>The novel representative of Negativicutes class, Anaeroselena agilis gen. nov. sp. nov.</title>
        <authorList>
            <person name="Prokofeva M.I."/>
            <person name="Elcheninov A.G."/>
            <person name="Klyukina A."/>
            <person name="Kublanov I.V."/>
            <person name="Frolov E.N."/>
            <person name="Podosokorskaya O.A."/>
        </authorList>
    </citation>
    <scope>NUCLEOTIDE SEQUENCE [LARGE SCALE GENOMIC DNA]</scope>
    <source>
        <strain evidence="2 3">4137-cl</strain>
    </source>
</reference>
<dbReference type="InterPro" id="IPR051450">
    <property type="entry name" value="Gfo/Idh/MocA_Oxidoreductases"/>
</dbReference>
<accession>A0ABU3P464</accession>
<dbReference type="PANTHER" id="PTHR43377">
    <property type="entry name" value="BILIVERDIN REDUCTASE A"/>
    <property type="match status" value="1"/>
</dbReference>
<dbReference type="InterPro" id="IPR000683">
    <property type="entry name" value="Gfo/Idh/MocA-like_OxRdtase_N"/>
</dbReference>
<feature type="domain" description="Gfo/Idh/MocA-like oxidoreductase N-terminal" evidence="1">
    <location>
        <begin position="5"/>
        <end position="123"/>
    </location>
</feature>
<evidence type="ECO:0000313" key="2">
    <source>
        <dbReference type="EMBL" id="MDT8903849.1"/>
    </source>
</evidence>
<dbReference type="PANTHER" id="PTHR43377:SF1">
    <property type="entry name" value="BILIVERDIN REDUCTASE A"/>
    <property type="match status" value="1"/>
</dbReference>
<keyword evidence="3" id="KW-1185">Reference proteome</keyword>
<dbReference type="Gene3D" id="3.40.50.720">
    <property type="entry name" value="NAD(P)-binding Rossmann-like Domain"/>
    <property type="match status" value="1"/>
</dbReference>
<dbReference type="EMBL" id="JAUOZS010000001">
    <property type="protein sequence ID" value="MDT8903849.1"/>
    <property type="molecule type" value="Genomic_DNA"/>
</dbReference>
<sequence>MTEQILLVGAGPMAVEYAKVLQAMKRPVLVIGRGGESAEAFREATGIPVFTGGLESWLQQATDIPATAIVCVGEKWLGQTTRHLINRGVHDILVEKPGGFDGRDIREVAEAAQAKNANVYVGYNRRFYASTQKAEQIISEDGGVLSFSFEFTEWGHIIAGLKKEDGVKEEWFLANSTHVIDHAFFLGGKPKEICCFTAGGVEWHNRASIYAGAGITEKGALFSYQANWEAPGRWAVELLTKKHRLIFKPMERLQIQKIGSVATEEVVIDDELDRKFKPGLFRQVMRFLSEYKASLPSIQEQSSMLDYFDQINRANSGRRK</sequence>
<dbReference type="RefSeq" id="WP_413782291.1">
    <property type="nucleotide sequence ID" value="NZ_JAUOZS010000001.1"/>
</dbReference>
<name>A0ABU3P464_9FIRM</name>
<dbReference type="Proteomes" id="UP001254848">
    <property type="component" value="Unassembled WGS sequence"/>
</dbReference>
<evidence type="ECO:0000313" key="3">
    <source>
        <dbReference type="Proteomes" id="UP001254848"/>
    </source>
</evidence>
<protein>
    <submittedName>
        <fullName evidence="2">Gfo/Idh/MocA family oxidoreductase</fullName>
    </submittedName>
</protein>
<dbReference type="Pfam" id="PF01408">
    <property type="entry name" value="GFO_IDH_MocA"/>
    <property type="match status" value="1"/>
</dbReference>
<comment type="caution">
    <text evidence="2">The sequence shown here is derived from an EMBL/GenBank/DDBJ whole genome shotgun (WGS) entry which is preliminary data.</text>
</comment>
<dbReference type="Gene3D" id="3.30.360.10">
    <property type="entry name" value="Dihydrodipicolinate Reductase, domain 2"/>
    <property type="match status" value="1"/>
</dbReference>
<organism evidence="2 3">
    <name type="scientific">Anaeroselena agilis</name>
    <dbReference type="NCBI Taxonomy" id="3063788"/>
    <lineage>
        <taxon>Bacteria</taxon>
        <taxon>Bacillati</taxon>
        <taxon>Bacillota</taxon>
        <taxon>Negativicutes</taxon>
        <taxon>Acetonemataceae</taxon>
        <taxon>Anaeroselena</taxon>
    </lineage>
</organism>
<gene>
    <name evidence="2" type="ORF">Q4T40_21675</name>
</gene>
<evidence type="ECO:0000259" key="1">
    <source>
        <dbReference type="Pfam" id="PF01408"/>
    </source>
</evidence>
<proteinExistence type="predicted"/>
<dbReference type="InterPro" id="IPR036291">
    <property type="entry name" value="NAD(P)-bd_dom_sf"/>
</dbReference>
<dbReference type="SUPFAM" id="SSF51735">
    <property type="entry name" value="NAD(P)-binding Rossmann-fold domains"/>
    <property type="match status" value="1"/>
</dbReference>